<evidence type="ECO:0000256" key="1">
    <source>
        <dbReference type="SAM" id="MobiDB-lite"/>
    </source>
</evidence>
<accession>A0AA39IVN7</accession>
<feature type="compositionally biased region" description="Acidic residues" evidence="1">
    <location>
        <begin position="261"/>
        <end position="277"/>
    </location>
</feature>
<sequence length="293" mass="33220">MASSFMDENIDPTLREMTPAQLEKARQNSQQLDLNHSLEEQEMSSNDLSTVAQRLKCKLELSEEAEADLDDFCAVPPEERQLLLMKNIWLYVKAFLLSSTGVCYVGDSSVHVMIKDLIRISMQNDKAGKAVRNIAHLTKKLIGKSKSIPQTQQLYMCLSIARYIYASMPLAREDNYWEEVDRMLHGMRENGDDMFVFCLNDTYQQDIKKHGNPAKSGIKSVEIKVAKVPNWVHKINELTPKVQISEGEGDRPAKQQRVDAFGDEDGNDLDDLDDEDTNSQSANDTNHQVPPEN</sequence>
<evidence type="ECO:0000313" key="3">
    <source>
        <dbReference type="Proteomes" id="UP001175226"/>
    </source>
</evidence>
<dbReference type="Proteomes" id="UP001175226">
    <property type="component" value="Unassembled WGS sequence"/>
</dbReference>
<keyword evidence="3" id="KW-1185">Reference proteome</keyword>
<name>A0AA39IVN7_9AGAR</name>
<proteinExistence type="predicted"/>
<comment type="caution">
    <text evidence="2">The sequence shown here is derived from an EMBL/GenBank/DDBJ whole genome shotgun (WGS) entry which is preliminary data.</text>
</comment>
<organism evidence="2 3">
    <name type="scientific">Armillaria borealis</name>
    <dbReference type="NCBI Taxonomy" id="47425"/>
    <lineage>
        <taxon>Eukaryota</taxon>
        <taxon>Fungi</taxon>
        <taxon>Dikarya</taxon>
        <taxon>Basidiomycota</taxon>
        <taxon>Agaricomycotina</taxon>
        <taxon>Agaricomycetes</taxon>
        <taxon>Agaricomycetidae</taxon>
        <taxon>Agaricales</taxon>
        <taxon>Marasmiineae</taxon>
        <taxon>Physalacriaceae</taxon>
        <taxon>Armillaria</taxon>
    </lineage>
</organism>
<dbReference type="AlphaFoldDB" id="A0AA39IVN7"/>
<evidence type="ECO:0000313" key="2">
    <source>
        <dbReference type="EMBL" id="KAK0430589.1"/>
    </source>
</evidence>
<feature type="compositionally biased region" description="Basic and acidic residues" evidence="1">
    <location>
        <begin position="248"/>
        <end position="257"/>
    </location>
</feature>
<dbReference type="EMBL" id="JAUEPT010000141">
    <property type="protein sequence ID" value="KAK0430589.1"/>
    <property type="molecule type" value="Genomic_DNA"/>
</dbReference>
<protein>
    <submittedName>
        <fullName evidence="2">Uncharacterized protein</fullName>
    </submittedName>
</protein>
<gene>
    <name evidence="2" type="ORF">EV421DRAFT_1743884</name>
</gene>
<reference evidence="2" key="1">
    <citation type="submission" date="2023-06" db="EMBL/GenBank/DDBJ databases">
        <authorList>
            <consortium name="Lawrence Berkeley National Laboratory"/>
            <person name="Ahrendt S."/>
            <person name="Sahu N."/>
            <person name="Indic B."/>
            <person name="Wong-Bajracharya J."/>
            <person name="Merenyi Z."/>
            <person name="Ke H.-M."/>
            <person name="Monk M."/>
            <person name="Kocsube S."/>
            <person name="Drula E."/>
            <person name="Lipzen A."/>
            <person name="Balint B."/>
            <person name="Henrissat B."/>
            <person name="Andreopoulos B."/>
            <person name="Martin F.M."/>
            <person name="Harder C.B."/>
            <person name="Rigling D."/>
            <person name="Ford K.L."/>
            <person name="Foster G.D."/>
            <person name="Pangilinan J."/>
            <person name="Papanicolaou A."/>
            <person name="Barry K."/>
            <person name="LaButti K."/>
            <person name="Viragh M."/>
            <person name="Koriabine M."/>
            <person name="Yan M."/>
            <person name="Riley R."/>
            <person name="Champramary S."/>
            <person name="Plett K.L."/>
            <person name="Tsai I.J."/>
            <person name="Slot J."/>
            <person name="Sipos G."/>
            <person name="Plett J."/>
            <person name="Nagy L.G."/>
            <person name="Grigoriev I.V."/>
        </authorList>
    </citation>
    <scope>NUCLEOTIDE SEQUENCE</scope>
    <source>
        <strain evidence="2">FPL87.14</strain>
    </source>
</reference>
<feature type="region of interest" description="Disordered" evidence="1">
    <location>
        <begin position="243"/>
        <end position="293"/>
    </location>
</feature>
<feature type="compositionally biased region" description="Polar residues" evidence="1">
    <location>
        <begin position="278"/>
        <end position="293"/>
    </location>
</feature>